<dbReference type="EMBL" id="AWQQ01000007">
    <property type="protein sequence ID" value="PHJ39853.1"/>
    <property type="molecule type" value="Genomic_DNA"/>
</dbReference>
<gene>
    <name evidence="1" type="ORF">P378_01325</name>
</gene>
<dbReference type="Proteomes" id="UP000222564">
    <property type="component" value="Unassembled WGS sequence"/>
</dbReference>
<protein>
    <submittedName>
        <fullName evidence="1">Uncharacterized protein</fullName>
    </submittedName>
</protein>
<dbReference type="SUPFAM" id="SSF103190">
    <property type="entry name" value="Sensory domain-like"/>
    <property type="match status" value="1"/>
</dbReference>
<dbReference type="AlphaFoldDB" id="A0A2C6MJU1"/>
<comment type="caution">
    <text evidence="1">The sequence shown here is derived from an EMBL/GenBank/DDBJ whole genome shotgun (WGS) entry which is preliminary data.</text>
</comment>
<dbReference type="Gene3D" id="3.30.450.20">
    <property type="entry name" value="PAS domain"/>
    <property type="match status" value="2"/>
</dbReference>
<evidence type="ECO:0000313" key="2">
    <source>
        <dbReference type="Proteomes" id="UP000222564"/>
    </source>
</evidence>
<sequence>MDVVTKKPVISIAMPVNDDQGQFAGVLGIDVSLKNINRSIYKLKGKGAA</sequence>
<organism evidence="1 2">
    <name type="scientific">Desulforamulus profundi</name>
    <dbReference type="NCBI Taxonomy" id="1383067"/>
    <lineage>
        <taxon>Bacteria</taxon>
        <taxon>Bacillati</taxon>
        <taxon>Bacillota</taxon>
        <taxon>Clostridia</taxon>
        <taxon>Eubacteriales</taxon>
        <taxon>Peptococcaceae</taxon>
        <taxon>Desulforamulus</taxon>
    </lineage>
</organism>
<proteinExistence type="predicted"/>
<dbReference type="CDD" id="cd18773">
    <property type="entry name" value="PDC1_HK_sensor"/>
    <property type="match status" value="1"/>
</dbReference>
<evidence type="ECO:0000313" key="1">
    <source>
        <dbReference type="EMBL" id="PHJ39853.1"/>
    </source>
</evidence>
<reference evidence="1 2" key="1">
    <citation type="submission" date="2013-09" db="EMBL/GenBank/DDBJ databases">
        <title>Biodegradation of hydrocarbons in the deep terrestrial subsurface : characterization of a microbial consortium composed of two Desulfotomaculum species originating from a deep geological formation.</title>
        <authorList>
            <person name="Aullo T."/>
            <person name="Berlendis S."/>
            <person name="Lascourreges J.-F."/>
            <person name="Dessort D."/>
            <person name="Saint-Laurent S."/>
            <person name="Schraauwers B."/>
            <person name="Mas J."/>
            <person name="Magot M."/>
            <person name="Ranchou-Peyruse A."/>
        </authorList>
    </citation>
    <scope>NUCLEOTIDE SEQUENCE [LARGE SCALE GENOMIC DNA]</scope>
    <source>
        <strain evidence="1 2">Bs107</strain>
    </source>
</reference>
<accession>A0A2C6MJU1</accession>
<name>A0A2C6MJU1_9FIRM</name>
<keyword evidence="2" id="KW-1185">Reference proteome</keyword>
<dbReference type="RefSeq" id="WP_180260919.1">
    <property type="nucleotide sequence ID" value="NZ_AWQQ01000007.1"/>
</dbReference>
<dbReference type="InterPro" id="IPR029151">
    <property type="entry name" value="Sensor-like_sf"/>
</dbReference>